<dbReference type="SUPFAM" id="SSF51206">
    <property type="entry name" value="cAMP-binding domain-like"/>
    <property type="match status" value="1"/>
</dbReference>
<dbReference type="AlphaFoldDB" id="A0A382UQ06"/>
<protein>
    <recommendedName>
        <fullName evidence="15">Cyclic nucleotide-binding domain-containing protein</fullName>
    </recommendedName>
</protein>
<evidence type="ECO:0000256" key="11">
    <source>
        <dbReference type="ARBA" id="ARBA00022989"/>
    </source>
</evidence>
<dbReference type="GO" id="GO:0005923">
    <property type="term" value="C:bicellular tight junction"/>
    <property type="evidence" value="ECO:0007669"/>
    <property type="project" value="UniProtKB-SubCell"/>
</dbReference>
<evidence type="ECO:0000256" key="12">
    <source>
        <dbReference type="ARBA" id="ARBA00023136"/>
    </source>
</evidence>
<evidence type="ECO:0000256" key="13">
    <source>
        <dbReference type="ARBA" id="ARBA00023180"/>
    </source>
</evidence>
<keyword evidence="9" id="KW-0130">Cell adhesion</keyword>
<dbReference type="GO" id="GO:0007155">
    <property type="term" value="P:cell adhesion"/>
    <property type="evidence" value="ECO:0007669"/>
    <property type="project" value="UniProtKB-KW"/>
</dbReference>
<dbReference type="CDD" id="cd00038">
    <property type="entry name" value="CAP_ED"/>
    <property type="match status" value="1"/>
</dbReference>
<dbReference type="InterPro" id="IPR006916">
    <property type="entry name" value="POPDC1-3"/>
</dbReference>
<feature type="transmembrane region" description="Helical" evidence="14">
    <location>
        <begin position="12"/>
        <end position="31"/>
    </location>
</feature>
<proteinExistence type="inferred from homology"/>
<evidence type="ECO:0000313" key="16">
    <source>
        <dbReference type="EMBL" id="SVD35895.1"/>
    </source>
</evidence>
<dbReference type="InterPro" id="IPR014710">
    <property type="entry name" value="RmlC-like_jellyroll"/>
</dbReference>
<evidence type="ECO:0000256" key="10">
    <source>
        <dbReference type="ARBA" id="ARBA00022949"/>
    </source>
</evidence>
<evidence type="ECO:0000259" key="15">
    <source>
        <dbReference type="PROSITE" id="PS50042"/>
    </source>
</evidence>
<evidence type="ECO:0000256" key="7">
    <source>
        <dbReference type="ARBA" id="ARBA00022475"/>
    </source>
</evidence>
<dbReference type="InterPro" id="IPR018490">
    <property type="entry name" value="cNMP-bd_dom_sf"/>
</dbReference>
<keyword evidence="8 14" id="KW-0812">Transmembrane</keyword>
<dbReference type="PROSITE" id="PS50042">
    <property type="entry name" value="CNMP_BINDING_3"/>
    <property type="match status" value="1"/>
</dbReference>
<feature type="transmembrane region" description="Helical" evidence="14">
    <location>
        <begin position="51"/>
        <end position="70"/>
    </location>
</feature>
<accession>A0A382UQ06</accession>
<gene>
    <name evidence="16" type="ORF">METZ01_LOCUS388749</name>
</gene>
<evidence type="ECO:0000256" key="9">
    <source>
        <dbReference type="ARBA" id="ARBA00022889"/>
    </source>
</evidence>
<evidence type="ECO:0000256" key="1">
    <source>
        <dbReference type="ARBA" id="ARBA00004124"/>
    </source>
</evidence>
<organism evidence="16">
    <name type="scientific">marine metagenome</name>
    <dbReference type="NCBI Taxonomy" id="408172"/>
    <lineage>
        <taxon>unclassified sequences</taxon>
        <taxon>metagenomes</taxon>
        <taxon>ecological metagenomes</taxon>
    </lineage>
</organism>
<evidence type="ECO:0000256" key="4">
    <source>
        <dbReference type="ARBA" id="ARBA00007146"/>
    </source>
</evidence>
<dbReference type="EMBL" id="UINC01145638">
    <property type="protein sequence ID" value="SVD35895.1"/>
    <property type="molecule type" value="Genomic_DNA"/>
</dbReference>
<evidence type="ECO:0000256" key="2">
    <source>
        <dbReference type="ARBA" id="ARBA00004141"/>
    </source>
</evidence>
<dbReference type="PANTHER" id="PTHR12101:SF17">
    <property type="entry name" value="BLOOD VESSEL EPICARDIAL SUBSTANCE"/>
    <property type="match status" value="1"/>
</dbReference>
<sequence>MALDVIIVNIAYLLTFTALAVREIYWLRIILTLSQLGQFAHAYMNVDYSKGVWTCIFIIINIYQIIMIYLNRRELVIPEEIRDLYENIFHTQSNREFLNFWDAGRVCQIEKDTLIKTGDMQADLMLILNGKADVVRDSEKTVTLERGQFIAEISYITNNPVSADVIAHDELLFYTWNRDTLEKLRQSNPVIMGKLDRILTLDMAGKLAS</sequence>
<keyword evidence="10" id="KW-0965">Cell junction</keyword>
<dbReference type="Pfam" id="PF04831">
    <property type="entry name" value="POPDC1-3"/>
    <property type="match status" value="1"/>
</dbReference>
<keyword evidence="6" id="KW-0217">Developmental protein</keyword>
<comment type="subcellular location">
    <subcellularLocation>
        <location evidence="3">Cell junction</location>
        <location evidence="3">Tight junction</location>
    </subcellularLocation>
    <subcellularLocation>
        <location evidence="1">Lateral cell membrane</location>
    </subcellularLocation>
    <subcellularLocation>
        <location evidence="2">Membrane</location>
        <topology evidence="2">Multi-pass membrane protein</topology>
    </subcellularLocation>
</comment>
<evidence type="ECO:0000256" key="14">
    <source>
        <dbReference type="SAM" id="Phobius"/>
    </source>
</evidence>
<reference evidence="16" key="1">
    <citation type="submission" date="2018-05" db="EMBL/GenBank/DDBJ databases">
        <authorList>
            <person name="Lanie J.A."/>
            <person name="Ng W.-L."/>
            <person name="Kazmierczak K.M."/>
            <person name="Andrzejewski T.M."/>
            <person name="Davidsen T.M."/>
            <person name="Wayne K.J."/>
            <person name="Tettelin H."/>
            <person name="Glass J.I."/>
            <person name="Rusch D."/>
            <person name="Podicherti R."/>
            <person name="Tsui H.-C.T."/>
            <person name="Winkler M.E."/>
        </authorList>
    </citation>
    <scope>NUCLEOTIDE SEQUENCE</scope>
</reference>
<keyword evidence="12 14" id="KW-0472">Membrane</keyword>
<dbReference type="GO" id="GO:0016328">
    <property type="term" value="C:lateral plasma membrane"/>
    <property type="evidence" value="ECO:0007669"/>
    <property type="project" value="UniProtKB-SubCell"/>
</dbReference>
<name>A0A382UQ06_9ZZZZ</name>
<dbReference type="Pfam" id="PF00027">
    <property type="entry name" value="cNMP_binding"/>
    <property type="match status" value="1"/>
</dbReference>
<keyword evidence="13" id="KW-0325">Glycoprotein</keyword>
<keyword evidence="5" id="KW-0796">Tight junction</keyword>
<dbReference type="GO" id="GO:0042383">
    <property type="term" value="C:sarcolemma"/>
    <property type="evidence" value="ECO:0007669"/>
    <property type="project" value="TreeGrafter"/>
</dbReference>
<evidence type="ECO:0000256" key="5">
    <source>
        <dbReference type="ARBA" id="ARBA00022427"/>
    </source>
</evidence>
<keyword evidence="7" id="KW-1003">Cell membrane</keyword>
<dbReference type="InterPro" id="IPR000595">
    <property type="entry name" value="cNMP-bd_dom"/>
</dbReference>
<keyword evidence="11 14" id="KW-1133">Transmembrane helix</keyword>
<dbReference type="PANTHER" id="PTHR12101">
    <property type="entry name" value="POPEYE DOMAIN CONTAINING PROTEIN"/>
    <property type="match status" value="1"/>
</dbReference>
<comment type="similarity">
    <text evidence="4">Belongs to the popeye family.</text>
</comment>
<evidence type="ECO:0000256" key="8">
    <source>
        <dbReference type="ARBA" id="ARBA00022692"/>
    </source>
</evidence>
<feature type="domain" description="Cyclic nucleotide-binding" evidence="15">
    <location>
        <begin position="112"/>
        <end position="184"/>
    </location>
</feature>
<evidence type="ECO:0000256" key="6">
    <source>
        <dbReference type="ARBA" id="ARBA00022473"/>
    </source>
</evidence>
<dbReference type="InterPro" id="IPR055272">
    <property type="entry name" value="POPDC1-3_dom"/>
</dbReference>
<dbReference type="GO" id="GO:0030552">
    <property type="term" value="F:cAMP binding"/>
    <property type="evidence" value="ECO:0007669"/>
    <property type="project" value="TreeGrafter"/>
</dbReference>
<dbReference type="Gene3D" id="2.60.120.10">
    <property type="entry name" value="Jelly Rolls"/>
    <property type="match status" value="1"/>
</dbReference>
<evidence type="ECO:0000256" key="3">
    <source>
        <dbReference type="ARBA" id="ARBA00004435"/>
    </source>
</evidence>